<evidence type="ECO:0000313" key="1">
    <source>
        <dbReference type="EMBL" id="KAJ8897764.1"/>
    </source>
</evidence>
<evidence type="ECO:0000313" key="2">
    <source>
        <dbReference type="Proteomes" id="UP001159363"/>
    </source>
</evidence>
<accession>A0ABQ9IM93</accession>
<reference evidence="1 2" key="1">
    <citation type="submission" date="2023-02" db="EMBL/GenBank/DDBJ databases">
        <title>LHISI_Scaffold_Assembly.</title>
        <authorList>
            <person name="Stuart O.P."/>
            <person name="Cleave R."/>
            <person name="Magrath M.J.L."/>
            <person name="Mikheyev A.S."/>
        </authorList>
    </citation>
    <scope>NUCLEOTIDE SEQUENCE [LARGE SCALE GENOMIC DNA]</scope>
    <source>
        <strain evidence="1">Daus_M_001</strain>
        <tissue evidence="1">Leg muscle</tissue>
    </source>
</reference>
<sequence length="155" mass="17587">MHYVTTFWKKITPTTIVNCFAKCGVHEIAASSFVEENNDSEFEEDFKKINGQSIDFDAYARCDKQVLTCGIQTVYALCEATQAAEDSSEDEKEDSSAGKAEKILFYEAYSALEKIKTFFYTRNTSEHDQDTLLQMEAMLLHSRSGAKKLQLKTSF</sequence>
<proteinExistence type="predicted"/>
<comment type="caution">
    <text evidence="1">The sequence shown here is derived from an EMBL/GenBank/DDBJ whole genome shotgun (WGS) entry which is preliminary data.</text>
</comment>
<name>A0ABQ9IM93_9NEOP</name>
<dbReference type="Proteomes" id="UP001159363">
    <property type="component" value="Chromosome 1"/>
</dbReference>
<protein>
    <submittedName>
        <fullName evidence="1">Uncharacterized protein</fullName>
    </submittedName>
</protein>
<dbReference type="EMBL" id="JARBHB010000001">
    <property type="protein sequence ID" value="KAJ8897764.1"/>
    <property type="molecule type" value="Genomic_DNA"/>
</dbReference>
<keyword evidence="2" id="KW-1185">Reference proteome</keyword>
<gene>
    <name evidence="1" type="ORF">PR048_003114</name>
</gene>
<organism evidence="1 2">
    <name type="scientific">Dryococelus australis</name>
    <dbReference type="NCBI Taxonomy" id="614101"/>
    <lineage>
        <taxon>Eukaryota</taxon>
        <taxon>Metazoa</taxon>
        <taxon>Ecdysozoa</taxon>
        <taxon>Arthropoda</taxon>
        <taxon>Hexapoda</taxon>
        <taxon>Insecta</taxon>
        <taxon>Pterygota</taxon>
        <taxon>Neoptera</taxon>
        <taxon>Polyneoptera</taxon>
        <taxon>Phasmatodea</taxon>
        <taxon>Verophasmatodea</taxon>
        <taxon>Anareolatae</taxon>
        <taxon>Phasmatidae</taxon>
        <taxon>Eurycanthinae</taxon>
        <taxon>Dryococelus</taxon>
    </lineage>
</organism>